<dbReference type="InterPro" id="IPR011990">
    <property type="entry name" value="TPR-like_helical_dom_sf"/>
</dbReference>
<dbReference type="EMBL" id="JBHPEI010000088">
    <property type="protein sequence ID" value="MFC1800213.1"/>
    <property type="molecule type" value="Genomic_DNA"/>
</dbReference>
<gene>
    <name evidence="3" type="ORF">ACFL2Z_04825</name>
</gene>
<proteinExistence type="predicted"/>
<comment type="caution">
    <text evidence="3">The sequence shown here is derived from an EMBL/GenBank/DDBJ whole genome shotgun (WGS) entry which is preliminary data.</text>
</comment>
<evidence type="ECO:0000256" key="2">
    <source>
        <dbReference type="SAM" id="Phobius"/>
    </source>
</evidence>
<dbReference type="Gene3D" id="1.25.40.10">
    <property type="entry name" value="Tetratricopeptide repeat domain"/>
    <property type="match status" value="1"/>
</dbReference>
<feature type="transmembrane region" description="Helical" evidence="2">
    <location>
        <begin position="12"/>
        <end position="32"/>
    </location>
</feature>
<keyword evidence="1" id="KW-0802">TPR repeat</keyword>
<accession>A0ABV6YQ60</accession>
<sequence length="292" mass="32468">MRTKILKVVGIVLGSAAGLVLAALAVYVILYYPRTAEPFEITAPDPARRVLIATQGSDFKNTLTRALCDSLRQSSVYIRGIDVGDLAEVNAEDWDRILIVNSFIIWLNKDVDRFIARAKAPEKILVFVTSGGADWLPQPESAVDALTSASRKAYIGDLVHLITDWMSGESDQKWTPDDYLLALLYAPQVDVEAACEAITFEQERYRARHPDLVDMINRAGYQYLRLKDLPSALEVFRLNVSLFPDFWNVYDSYGEALLASGDRASAIRNYRKATDLNPGSKSASDMLKKLGG</sequence>
<keyword evidence="2" id="KW-0812">Transmembrane</keyword>
<keyword evidence="4" id="KW-1185">Reference proteome</keyword>
<keyword evidence="2" id="KW-1133">Transmembrane helix</keyword>
<feature type="repeat" description="TPR" evidence="1">
    <location>
        <begin position="247"/>
        <end position="280"/>
    </location>
</feature>
<dbReference type="PROSITE" id="PS50005">
    <property type="entry name" value="TPR"/>
    <property type="match status" value="1"/>
</dbReference>
<keyword evidence="2" id="KW-0472">Membrane</keyword>
<protein>
    <submittedName>
        <fullName evidence="3">Tetratricopeptide repeat protein</fullName>
    </submittedName>
</protein>
<dbReference type="InterPro" id="IPR019734">
    <property type="entry name" value="TPR_rpt"/>
</dbReference>
<dbReference type="Proteomes" id="UP001594288">
    <property type="component" value="Unassembled WGS sequence"/>
</dbReference>
<evidence type="ECO:0000256" key="1">
    <source>
        <dbReference type="PROSITE-ProRule" id="PRU00339"/>
    </source>
</evidence>
<name>A0ABV6YQ60_UNCEI</name>
<reference evidence="3 4" key="1">
    <citation type="submission" date="2024-09" db="EMBL/GenBank/DDBJ databases">
        <authorList>
            <person name="D'Angelo T."/>
        </authorList>
    </citation>
    <scope>NUCLEOTIDE SEQUENCE [LARGE SCALE GENOMIC DNA]</scope>
    <source>
        <strain evidence="3">SAG AM-311-F02</strain>
    </source>
</reference>
<evidence type="ECO:0000313" key="3">
    <source>
        <dbReference type="EMBL" id="MFC1800213.1"/>
    </source>
</evidence>
<organism evidence="3 4">
    <name type="scientific">Eiseniibacteriota bacterium</name>
    <dbReference type="NCBI Taxonomy" id="2212470"/>
    <lineage>
        <taxon>Bacteria</taxon>
        <taxon>Candidatus Eiseniibacteriota</taxon>
    </lineage>
</organism>
<evidence type="ECO:0000313" key="4">
    <source>
        <dbReference type="Proteomes" id="UP001594288"/>
    </source>
</evidence>
<dbReference type="SUPFAM" id="SSF48452">
    <property type="entry name" value="TPR-like"/>
    <property type="match status" value="1"/>
</dbReference>